<protein>
    <submittedName>
        <fullName evidence="1">Uncharacterized protein</fullName>
    </submittedName>
</protein>
<dbReference type="AlphaFoldDB" id="A0A9Q4T4B4"/>
<evidence type="ECO:0000313" key="2">
    <source>
        <dbReference type="Proteomes" id="UP000778262"/>
    </source>
</evidence>
<dbReference type="EMBL" id="RPBY01000015">
    <property type="protein sequence ID" value="NCH90020.1"/>
    <property type="molecule type" value="Genomic_DNA"/>
</dbReference>
<sequence>MRVFVEQIERDRSNACEKTAVERKDRKKGCAEIRDPYNAPPSRRQCEALHEIAEAIREKPEIKG</sequence>
<evidence type="ECO:0000313" key="1">
    <source>
        <dbReference type="EMBL" id="NCH90020.1"/>
    </source>
</evidence>
<reference evidence="1" key="1">
    <citation type="submission" date="2018-11" db="EMBL/GenBank/DDBJ databases">
        <title>Genomics analysis of Putative Virulence Factors on Adhesion and Cytotoxicity for Cronobacter spp.</title>
        <authorList>
            <person name="Cui J."/>
        </authorList>
    </citation>
    <scope>NUCLEOTIDE SEQUENCE</scope>
    <source>
        <strain evidence="1">SD69</strain>
    </source>
</reference>
<comment type="caution">
    <text evidence="1">The sequence shown here is derived from an EMBL/GenBank/DDBJ whole genome shotgun (WGS) entry which is preliminary data.</text>
</comment>
<organism evidence="1 2">
    <name type="scientific">Cronobacter dublinensis</name>
    <dbReference type="NCBI Taxonomy" id="413497"/>
    <lineage>
        <taxon>Bacteria</taxon>
        <taxon>Pseudomonadati</taxon>
        <taxon>Pseudomonadota</taxon>
        <taxon>Gammaproteobacteria</taxon>
        <taxon>Enterobacterales</taxon>
        <taxon>Enterobacteriaceae</taxon>
        <taxon>Cronobacter</taxon>
    </lineage>
</organism>
<gene>
    <name evidence="1" type="ORF">EHJ13_21670</name>
</gene>
<name>A0A9Q4T4B4_9ENTR</name>
<dbReference type="Proteomes" id="UP000778262">
    <property type="component" value="Unassembled WGS sequence"/>
</dbReference>
<proteinExistence type="predicted"/>
<accession>A0A9Q4T4B4</accession>